<dbReference type="PANTHER" id="PTHR12790">
    <property type="entry name" value="TRANSCRIPTION INITIATION FACTOR IA RRN3"/>
    <property type="match status" value="1"/>
</dbReference>
<feature type="region of interest" description="Disordered" evidence="2">
    <location>
        <begin position="101"/>
        <end position="124"/>
    </location>
</feature>
<dbReference type="GO" id="GO:0001042">
    <property type="term" value="F:RNA polymerase I core binding"/>
    <property type="evidence" value="ECO:0007669"/>
    <property type="project" value="TreeGrafter"/>
</dbReference>
<evidence type="ECO:0000313" key="3">
    <source>
        <dbReference type="EMBL" id="KAK1769695.1"/>
    </source>
</evidence>
<gene>
    <name evidence="3" type="ORF">QBC33DRAFT_447360</name>
</gene>
<protein>
    <submittedName>
        <fullName evidence="3">RNA polymerase I-specific transcription initiation factor RRN3</fullName>
    </submittedName>
</protein>
<dbReference type="InterPro" id="IPR007991">
    <property type="entry name" value="RNA_pol_I_trans_ini_fac_RRN3"/>
</dbReference>
<dbReference type="GO" id="GO:0001181">
    <property type="term" value="F:RNA polymerase I general transcription initiation factor activity"/>
    <property type="evidence" value="ECO:0007669"/>
    <property type="project" value="InterPro"/>
</dbReference>
<reference evidence="3" key="1">
    <citation type="submission" date="2023-06" db="EMBL/GenBank/DDBJ databases">
        <title>Genome-scale phylogeny and comparative genomics of the fungal order Sordariales.</title>
        <authorList>
            <consortium name="Lawrence Berkeley National Laboratory"/>
            <person name="Hensen N."/>
            <person name="Bonometti L."/>
            <person name="Westerberg I."/>
            <person name="Brannstrom I.O."/>
            <person name="Guillou S."/>
            <person name="Cros-Aarteil S."/>
            <person name="Calhoun S."/>
            <person name="Haridas S."/>
            <person name="Kuo A."/>
            <person name="Mondo S."/>
            <person name="Pangilinan J."/>
            <person name="Riley R."/>
            <person name="Labutti K."/>
            <person name="Andreopoulos B."/>
            <person name="Lipzen A."/>
            <person name="Chen C."/>
            <person name="Yanf M."/>
            <person name="Daum C."/>
            <person name="Ng V."/>
            <person name="Clum A."/>
            <person name="Steindorff A."/>
            <person name="Ohm R."/>
            <person name="Martin F."/>
            <person name="Silar P."/>
            <person name="Natvig D."/>
            <person name="Lalanne C."/>
            <person name="Gautier V."/>
            <person name="Ament-Velasquez S.L."/>
            <person name="Kruys A."/>
            <person name="Hutchinson M.I."/>
            <person name="Powell A.J."/>
            <person name="Barry K."/>
            <person name="Miller A.N."/>
            <person name="Grigoriev I.V."/>
            <person name="Debuchy R."/>
            <person name="Gladieux P."/>
            <person name="Thoren M.H."/>
            <person name="Johannesson H."/>
        </authorList>
    </citation>
    <scope>NUCLEOTIDE SEQUENCE</scope>
    <source>
        <strain evidence="3">8032-3</strain>
    </source>
</reference>
<dbReference type="AlphaFoldDB" id="A0AAJ0FR13"/>
<dbReference type="GO" id="GO:0003743">
    <property type="term" value="F:translation initiation factor activity"/>
    <property type="evidence" value="ECO:0007669"/>
    <property type="project" value="UniProtKB-KW"/>
</dbReference>
<feature type="compositionally biased region" description="Acidic residues" evidence="2">
    <location>
        <begin position="656"/>
        <end position="673"/>
    </location>
</feature>
<keyword evidence="4" id="KW-1185">Reference proteome</keyword>
<name>A0AAJ0FR13_9PEZI</name>
<dbReference type="Proteomes" id="UP001244011">
    <property type="component" value="Unassembled WGS sequence"/>
</dbReference>
<evidence type="ECO:0000256" key="1">
    <source>
        <dbReference type="ARBA" id="ARBA00010098"/>
    </source>
</evidence>
<dbReference type="PANTHER" id="PTHR12790:SF0">
    <property type="entry name" value="RNA POLYMERASE I-SPECIFIC TRANSCRIPTION INITIATION FACTOR RRN3-RELATED"/>
    <property type="match status" value="1"/>
</dbReference>
<sequence length="689" mass="78126">MTTLTSTLRGHSGSSIEPATPVKPILRKPVSVLGTRTREDTEDELEAPSAKRRKMVMFDESLNIVRDIGSKSLDDVKREVRQALERHARGDDEDYDTLKEVFSSDQNPDSSLAAGEDEEDEEAPRPGELLAYIVALTSHVPMLGRSCSGLVRSILKCQWLARDEVFARAYIQFLAALSSAQGAYLVQVLSMMVDMFSEARSPRSLPGYSGVSREIMRQRLHTGLRYLLALFPGARSMLLNLITTKFPYSEESKKIHVAYVDNLLRLREYSPDPRDIMELITSRVVKLDVEMQLDLEDMDDETTAAVMLQLKPSDVSGHYEGDETNDSDAESVLSDVSDLDEQSTRILDIKNRVEKLDCLLDTMFATYEPYFSDPDSAEAISCYEDMLSDFSNIVLPTYKSRHSQFLVFFFAQKSKRLTEMFVGTLFNIAFESNRPGIVKQSAVAYLASFVARGARVDNEQVQTIARTLLNYMDYHRANYEPECRGPDLRRYSQFYALSQGLLYLFCFRWRDLVNLELSSPRIDRDDPASFLGQDLQWMDGFRAGLQNNIYSKLNPLKVCSPVIVSEYAKLAHHLGLMYVYPRLELNKSIHLSQSLTGAYSTGGALRDTGYDPQDDKWTHLDPYCPFDPYQLPLSRRRLDEAETYIPWTSIPGLNRDDDDESDDGGMDEGDEDVGNIQEDTATDDENTYD</sequence>
<feature type="compositionally biased region" description="Acidic residues" evidence="2">
    <location>
        <begin position="680"/>
        <end position="689"/>
    </location>
</feature>
<comment type="similarity">
    <text evidence="1">Belongs to the RRN3 family.</text>
</comment>
<dbReference type="GO" id="GO:0006361">
    <property type="term" value="P:transcription initiation at RNA polymerase I promoter"/>
    <property type="evidence" value="ECO:0007669"/>
    <property type="project" value="InterPro"/>
</dbReference>
<dbReference type="GeneID" id="85307615"/>
<keyword evidence="3" id="KW-0648">Protein biosynthesis</keyword>
<dbReference type="RefSeq" id="XP_060285908.1">
    <property type="nucleotide sequence ID" value="XM_060424428.1"/>
</dbReference>
<keyword evidence="3" id="KW-0396">Initiation factor</keyword>
<dbReference type="GO" id="GO:0005634">
    <property type="term" value="C:nucleus"/>
    <property type="evidence" value="ECO:0007669"/>
    <property type="project" value="TreeGrafter"/>
</dbReference>
<dbReference type="Pfam" id="PF05327">
    <property type="entry name" value="RRN3"/>
    <property type="match status" value="1"/>
</dbReference>
<dbReference type="EMBL" id="MU839002">
    <property type="protein sequence ID" value="KAK1769695.1"/>
    <property type="molecule type" value="Genomic_DNA"/>
</dbReference>
<evidence type="ECO:0000256" key="2">
    <source>
        <dbReference type="SAM" id="MobiDB-lite"/>
    </source>
</evidence>
<proteinExistence type="inferred from homology"/>
<comment type="caution">
    <text evidence="3">The sequence shown here is derived from an EMBL/GenBank/DDBJ whole genome shotgun (WGS) entry which is preliminary data.</text>
</comment>
<organism evidence="3 4">
    <name type="scientific">Phialemonium atrogriseum</name>
    <dbReference type="NCBI Taxonomy" id="1093897"/>
    <lineage>
        <taxon>Eukaryota</taxon>
        <taxon>Fungi</taxon>
        <taxon>Dikarya</taxon>
        <taxon>Ascomycota</taxon>
        <taxon>Pezizomycotina</taxon>
        <taxon>Sordariomycetes</taxon>
        <taxon>Sordariomycetidae</taxon>
        <taxon>Cephalothecales</taxon>
        <taxon>Cephalothecaceae</taxon>
        <taxon>Phialemonium</taxon>
    </lineage>
</organism>
<accession>A0AAJ0FR13</accession>
<evidence type="ECO:0000313" key="4">
    <source>
        <dbReference type="Proteomes" id="UP001244011"/>
    </source>
</evidence>
<feature type="region of interest" description="Disordered" evidence="2">
    <location>
        <begin position="648"/>
        <end position="689"/>
    </location>
</feature>
<feature type="compositionally biased region" description="Polar residues" evidence="2">
    <location>
        <begin position="1"/>
        <end position="17"/>
    </location>
</feature>
<feature type="region of interest" description="Disordered" evidence="2">
    <location>
        <begin position="1"/>
        <end position="49"/>
    </location>
</feature>